<comment type="cofactor">
    <cofactor evidence="1 16">
        <name>FAD</name>
        <dbReference type="ChEBI" id="CHEBI:57692"/>
    </cofactor>
</comment>
<dbReference type="PANTHER" id="PTHR21071:SF4">
    <property type="entry name" value="UDP-N-ACETYLENOLPYRUVOYLGLUCOSAMINE REDUCTASE"/>
    <property type="match status" value="1"/>
</dbReference>
<keyword evidence="8 16" id="KW-0274">FAD</keyword>
<dbReference type="SUPFAM" id="SSF56176">
    <property type="entry name" value="FAD-binding/transporter-associated domain-like"/>
    <property type="match status" value="1"/>
</dbReference>
<proteinExistence type="inferred from homology"/>
<keyword evidence="7 16" id="KW-0285">Flavoprotein</keyword>
<sequence length="300" mass="32271">MSTKIFSPELEAIGIIKKDEVLANHTTFKVGGPAAYFLETNDSEIIQKAIRIANKAGLKFAALGGGSNVLVSDQGFNGLIIKISSSRCDLIDTNKLDADAGTSLAKIIRTALSQNLTGLEFAIGIPGSFGGAIAGNAGTSGHGIAEYVESLKYVDKTGVLKICDKSQLDVSYRYTRFKYTPEDIIISAILILAPAQPIESQKLVKEAMEKRSWQPKGVWCAGCIFKNPANKSAGKLIDEAGLKGKTIGGAKISEEHGNFIINTGKAKAEDIIILISFIKQQIRDQFGVQLEEEVRYLGFN</sequence>
<evidence type="ECO:0000256" key="6">
    <source>
        <dbReference type="ARBA" id="ARBA00022618"/>
    </source>
</evidence>
<dbReference type="Gene3D" id="3.90.78.10">
    <property type="entry name" value="UDP-N-acetylenolpyruvoylglucosamine reductase, C-terminal domain"/>
    <property type="match status" value="1"/>
</dbReference>
<evidence type="ECO:0000256" key="11">
    <source>
        <dbReference type="ARBA" id="ARBA00022984"/>
    </source>
</evidence>
<keyword evidence="10 16" id="KW-0133">Cell shape</keyword>
<dbReference type="GO" id="GO:0008762">
    <property type="term" value="F:UDP-N-acetylmuramate dehydrogenase activity"/>
    <property type="evidence" value="ECO:0007669"/>
    <property type="project" value="UniProtKB-UniRule"/>
</dbReference>
<evidence type="ECO:0000256" key="8">
    <source>
        <dbReference type="ARBA" id="ARBA00022827"/>
    </source>
</evidence>
<accession>A0A2H0YT71</accession>
<gene>
    <name evidence="16" type="primary">murB</name>
    <name evidence="18" type="ORF">COT26_00550</name>
</gene>
<feature type="active site" evidence="16">
    <location>
        <position position="293"/>
    </location>
</feature>
<dbReference type="PROSITE" id="PS51387">
    <property type="entry name" value="FAD_PCMH"/>
    <property type="match status" value="1"/>
</dbReference>
<evidence type="ECO:0000259" key="17">
    <source>
        <dbReference type="PROSITE" id="PS51387"/>
    </source>
</evidence>
<dbReference type="GO" id="GO:0051301">
    <property type="term" value="P:cell division"/>
    <property type="evidence" value="ECO:0007669"/>
    <property type="project" value="UniProtKB-KW"/>
</dbReference>
<dbReference type="InterPro" id="IPR016169">
    <property type="entry name" value="FAD-bd_PCMH_sub2"/>
</dbReference>
<dbReference type="SUPFAM" id="SSF56194">
    <property type="entry name" value="Uridine diphospho-N-Acetylenolpyruvylglucosamine reductase, MurB, C-terminal domain"/>
    <property type="match status" value="1"/>
</dbReference>
<evidence type="ECO:0000256" key="16">
    <source>
        <dbReference type="HAMAP-Rule" id="MF_00037"/>
    </source>
</evidence>
<comment type="catalytic activity">
    <reaction evidence="15 16">
        <text>UDP-N-acetyl-alpha-D-muramate + NADP(+) = UDP-N-acetyl-3-O-(1-carboxyvinyl)-alpha-D-glucosamine + NADPH + H(+)</text>
        <dbReference type="Rhea" id="RHEA:12248"/>
        <dbReference type="ChEBI" id="CHEBI:15378"/>
        <dbReference type="ChEBI" id="CHEBI:57783"/>
        <dbReference type="ChEBI" id="CHEBI:58349"/>
        <dbReference type="ChEBI" id="CHEBI:68483"/>
        <dbReference type="ChEBI" id="CHEBI:70757"/>
        <dbReference type="EC" id="1.3.1.98"/>
    </reaction>
</comment>
<comment type="subcellular location">
    <subcellularLocation>
        <location evidence="3 16">Cytoplasm</location>
    </subcellularLocation>
</comment>
<evidence type="ECO:0000256" key="1">
    <source>
        <dbReference type="ARBA" id="ARBA00001974"/>
    </source>
</evidence>
<dbReference type="NCBIfam" id="TIGR00179">
    <property type="entry name" value="murB"/>
    <property type="match status" value="1"/>
</dbReference>
<dbReference type="InterPro" id="IPR036318">
    <property type="entry name" value="FAD-bd_PCMH-like_sf"/>
</dbReference>
<dbReference type="Pfam" id="PF02873">
    <property type="entry name" value="MurB_C"/>
    <property type="match status" value="1"/>
</dbReference>
<dbReference type="InterPro" id="IPR036635">
    <property type="entry name" value="MurB_C_sf"/>
</dbReference>
<dbReference type="PANTHER" id="PTHR21071">
    <property type="entry name" value="UDP-N-ACETYLENOLPYRUVOYLGLUCOSAMINE REDUCTASE"/>
    <property type="match status" value="1"/>
</dbReference>
<evidence type="ECO:0000256" key="3">
    <source>
        <dbReference type="ARBA" id="ARBA00004496"/>
    </source>
</evidence>
<protein>
    <recommendedName>
        <fullName evidence="16">UDP-N-acetylenolpyruvoylglucosamine reductase</fullName>
        <ecNumber evidence="16">1.3.1.98</ecNumber>
    </recommendedName>
    <alternativeName>
        <fullName evidence="16">UDP-N-acetylmuramate dehydrogenase</fullName>
    </alternativeName>
</protein>
<name>A0A2H0YT71_9BACT</name>
<keyword evidence="9 16" id="KW-0521">NADP</keyword>
<comment type="caution">
    <text evidence="18">The sequence shown here is derived from an EMBL/GenBank/DDBJ whole genome shotgun (WGS) entry which is preliminary data.</text>
</comment>
<dbReference type="UniPathway" id="UPA00219"/>
<evidence type="ECO:0000256" key="10">
    <source>
        <dbReference type="ARBA" id="ARBA00022960"/>
    </source>
</evidence>
<evidence type="ECO:0000256" key="2">
    <source>
        <dbReference type="ARBA" id="ARBA00003921"/>
    </source>
</evidence>
<dbReference type="Pfam" id="PF01565">
    <property type="entry name" value="FAD_binding_4"/>
    <property type="match status" value="1"/>
</dbReference>
<reference evidence="19" key="1">
    <citation type="submission" date="2017-09" db="EMBL/GenBank/DDBJ databases">
        <title>Depth-based differentiation of microbial function through sediment-hosted aquifers and enrichment of novel symbionts in the deep terrestrial subsurface.</title>
        <authorList>
            <person name="Probst A.J."/>
            <person name="Ladd B."/>
            <person name="Jarett J.K."/>
            <person name="Geller-Mcgrath D.E."/>
            <person name="Sieber C.M.K."/>
            <person name="Emerson J.B."/>
            <person name="Anantharaman K."/>
            <person name="Thomas B.C."/>
            <person name="Malmstrom R."/>
            <person name="Stieglmeier M."/>
            <person name="Klingl A."/>
            <person name="Woyke T."/>
            <person name="Ryan C.M."/>
            <person name="Banfield J.F."/>
        </authorList>
    </citation>
    <scope>NUCLEOTIDE SEQUENCE [LARGE SCALE GENOMIC DNA]</scope>
</reference>
<dbReference type="InterPro" id="IPR003170">
    <property type="entry name" value="MurB"/>
</dbReference>
<evidence type="ECO:0000256" key="12">
    <source>
        <dbReference type="ARBA" id="ARBA00023002"/>
    </source>
</evidence>
<dbReference type="Proteomes" id="UP000236845">
    <property type="component" value="Unassembled WGS sequence"/>
</dbReference>
<dbReference type="GO" id="GO:0071949">
    <property type="term" value="F:FAD binding"/>
    <property type="evidence" value="ECO:0007669"/>
    <property type="project" value="InterPro"/>
</dbReference>
<evidence type="ECO:0000256" key="9">
    <source>
        <dbReference type="ARBA" id="ARBA00022857"/>
    </source>
</evidence>
<dbReference type="InterPro" id="IPR011601">
    <property type="entry name" value="MurB_C"/>
</dbReference>
<dbReference type="EMBL" id="PEXW01000013">
    <property type="protein sequence ID" value="PIS40953.1"/>
    <property type="molecule type" value="Genomic_DNA"/>
</dbReference>
<dbReference type="Gene3D" id="3.30.465.10">
    <property type="match status" value="1"/>
</dbReference>
<keyword evidence="5 16" id="KW-0963">Cytoplasm</keyword>
<dbReference type="GO" id="GO:0005829">
    <property type="term" value="C:cytosol"/>
    <property type="evidence" value="ECO:0007669"/>
    <property type="project" value="TreeGrafter"/>
</dbReference>
<feature type="active site" evidence="16">
    <location>
        <position position="173"/>
    </location>
</feature>
<comment type="similarity">
    <text evidence="16">Belongs to the MurB family.</text>
</comment>
<dbReference type="NCBIfam" id="NF010480">
    <property type="entry name" value="PRK13905.1"/>
    <property type="match status" value="1"/>
</dbReference>
<dbReference type="GO" id="GO:0008360">
    <property type="term" value="P:regulation of cell shape"/>
    <property type="evidence" value="ECO:0007669"/>
    <property type="project" value="UniProtKB-KW"/>
</dbReference>
<evidence type="ECO:0000256" key="13">
    <source>
        <dbReference type="ARBA" id="ARBA00023306"/>
    </source>
</evidence>
<dbReference type="GO" id="GO:0071555">
    <property type="term" value="P:cell wall organization"/>
    <property type="evidence" value="ECO:0007669"/>
    <property type="project" value="UniProtKB-KW"/>
</dbReference>
<keyword evidence="6 16" id="KW-0132">Cell division</keyword>
<dbReference type="GO" id="GO:0009252">
    <property type="term" value="P:peptidoglycan biosynthetic process"/>
    <property type="evidence" value="ECO:0007669"/>
    <property type="project" value="UniProtKB-UniRule"/>
</dbReference>
<evidence type="ECO:0000256" key="14">
    <source>
        <dbReference type="ARBA" id="ARBA00023316"/>
    </source>
</evidence>
<comment type="function">
    <text evidence="2 16">Cell wall formation.</text>
</comment>
<evidence type="ECO:0000256" key="5">
    <source>
        <dbReference type="ARBA" id="ARBA00022490"/>
    </source>
</evidence>
<keyword evidence="11 16" id="KW-0573">Peptidoglycan synthesis</keyword>
<dbReference type="Gene3D" id="3.30.43.10">
    <property type="entry name" value="Uridine Diphospho-n-acetylenolpyruvylglucosamine Reductase, domain 2"/>
    <property type="match status" value="1"/>
</dbReference>
<dbReference type="HAMAP" id="MF_00037">
    <property type="entry name" value="MurB"/>
    <property type="match status" value="1"/>
</dbReference>
<dbReference type="EC" id="1.3.1.98" evidence="16"/>
<keyword evidence="13 16" id="KW-0131">Cell cycle</keyword>
<dbReference type="AlphaFoldDB" id="A0A2H0YT71"/>
<feature type="active site" description="Proton donor" evidence="16">
    <location>
        <position position="223"/>
    </location>
</feature>
<comment type="pathway">
    <text evidence="4 16">Cell wall biogenesis; peptidoglycan biosynthesis.</text>
</comment>
<evidence type="ECO:0000256" key="15">
    <source>
        <dbReference type="ARBA" id="ARBA00048914"/>
    </source>
</evidence>
<feature type="domain" description="FAD-binding PCMH-type" evidence="17">
    <location>
        <begin position="29"/>
        <end position="195"/>
    </location>
</feature>
<keyword evidence="12 16" id="KW-0560">Oxidoreductase</keyword>
<evidence type="ECO:0000256" key="4">
    <source>
        <dbReference type="ARBA" id="ARBA00004752"/>
    </source>
</evidence>
<evidence type="ECO:0000313" key="19">
    <source>
        <dbReference type="Proteomes" id="UP000236845"/>
    </source>
</evidence>
<dbReference type="InterPro" id="IPR016167">
    <property type="entry name" value="FAD-bd_PCMH_sub1"/>
</dbReference>
<evidence type="ECO:0000313" key="18">
    <source>
        <dbReference type="EMBL" id="PIS40953.1"/>
    </source>
</evidence>
<evidence type="ECO:0000256" key="7">
    <source>
        <dbReference type="ARBA" id="ARBA00022630"/>
    </source>
</evidence>
<dbReference type="InterPro" id="IPR006094">
    <property type="entry name" value="Oxid_FAD_bind_N"/>
</dbReference>
<keyword evidence="14 16" id="KW-0961">Cell wall biogenesis/degradation</keyword>
<organism evidence="18 19">
    <name type="scientific">Candidatus Kerfeldbacteria bacterium CG08_land_8_20_14_0_20_43_14</name>
    <dbReference type="NCBI Taxonomy" id="2014246"/>
    <lineage>
        <taxon>Bacteria</taxon>
        <taxon>Candidatus Kerfeldiibacteriota</taxon>
    </lineage>
</organism>
<dbReference type="InterPro" id="IPR016166">
    <property type="entry name" value="FAD-bd_PCMH"/>
</dbReference>